<dbReference type="FunFam" id="3.40.50.300:FF:000201">
    <property type="entry name" value="Glycine betaine/L-proline ABC transporter ATP-binding protein"/>
    <property type="match status" value="1"/>
</dbReference>
<dbReference type="SMART" id="SM00382">
    <property type="entry name" value="AAA"/>
    <property type="match status" value="1"/>
</dbReference>
<evidence type="ECO:0000256" key="5">
    <source>
        <dbReference type="ARBA" id="ARBA00022970"/>
    </source>
</evidence>
<dbReference type="GO" id="GO:0015418">
    <property type="term" value="F:ABC-type quaternary ammonium compound transporting activity"/>
    <property type="evidence" value="ECO:0007669"/>
    <property type="project" value="UniProtKB-EC"/>
</dbReference>
<dbReference type="InterPro" id="IPR003439">
    <property type="entry name" value="ABC_transporter-like_ATP-bd"/>
</dbReference>
<feature type="compositionally biased region" description="Basic and acidic residues" evidence="8">
    <location>
        <begin position="559"/>
        <end position="575"/>
    </location>
</feature>
<dbReference type="GO" id="GO:0005886">
    <property type="term" value="C:plasma membrane"/>
    <property type="evidence" value="ECO:0007669"/>
    <property type="project" value="UniProtKB-SubCell"/>
</dbReference>
<keyword evidence="6" id="KW-0129">CBS domain</keyword>
<sequence>MGDTPWVGYSSGPDSGGRRFGSGDRNSLALNVPTGPARAGTRRPERVHGEQYEPCPYGRPDRDRPERGPCVRDRSPCAWRGLDVAARRAGPGRPVRNHNATGVRPSAAVARGVPLTIAPPDPQAARPATDDVAPAVHVRDLYKVFGRRPGEAVRRLAAGATRDEVRDLGSAAVIGASFDVRPGEIFVVMGLSGSGKSTLIRMLNGLLEPTSGTVEVGGRRITGAGAKEVRDIRRTSVSMVFQHFALLPHRTVLENVAYGLEVNGVDKTTRLAKAREVIGLVGLDVWADAKPDELSGGMQQRVGIARALAAETDVLLMDEAFSALDPLIRREMQEQLVDLQQRLGKTIVFITHDLNEAMFLGDRIAVMRDGRIVQIGSPEDILTDPANDYVAQFVQDVDRARVLTAASVMEPARAVVPLTVGPRGALRTMRDLQTAAVFVTGRGRKLEGWVRDRHVMRQVKAGDTNLDAIVNTEYAEVGPDTALTDLFELAVESPLPIAVVDDERRLLGVVPRVTLLAALGNVPTTTSPIPVTEPVTRIAADIEATLAATGEVPVQVDGPADRSVADRSVADRSVADRSVAATEGDHQ</sequence>
<evidence type="ECO:0000256" key="7">
    <source>
        <dbReference type="RuleBase" id="RU369116"/>
    </source>
</evidence>
<dbReference type="GO" id="GO:0016887">
    <property type="term" value="F:ATP hydrolysis activity"/>
    <property type="evidence" value="ECO:0007669"/>
    <property type="project" value="UniProtKB-UniRule"/>
</dbReference>
<dbReference type="InterPro" id="IPR003593">
    <property type="entry name" value="AAA+_ATPase"/>
</dbReference>
<feature type="region of interest" description="Disordered" evidence="8">
    <location>
        <begin position="556"/>
        <end position="587"/>
    </location>
</feature>
<dbReference type="InterPro" id="IPR005892">
    <property type="entry name" value="Gly-betaine_transp_ATP-bd"/>
</dbReference>
<dbReference type="PANTHER" id="PTHR43869:SF1">
    <property type="entry name" value="GLYCINE BETAINE_PROLINE BETAINE TRANSPORT SYSTEM ATP-BINDING PROTEIN PROV"/>
    <property type="match status" value="1"/>
</dbReference>
<dbReference type="InterPro" id="IPR051921">
    <property type="entry name" value="ABC_osmolyte_uptake_ATP-bind"/>
</dbReference>
<dbReference type="EC" id="7.6.2.9" evidence="7"/>
<keyword evidence="4 7" id="KW-0067">ATP-binding</keyword>
<evidence type="ECO:0000256" key="2">
    <source>
        <dbReference type="ARBA" id="ARBA00022448"/>
    </source>
</evidence>
<dbReference type="Pfam" id="PF00005">
    <property type="entry name" value="ABC_tran"/>
    <property type="match status" value="1"/>
</dbReference>
<dbReference type="GO" id="GO:0006865">
    <property type="term" value="P:amino acid transport"/>
    <property type="evidence" value="ECO:0007669"/>
    <property type="project" value="UniProtKB-UniRule"/>
</dbReference>
<dbReference type="Gene3D" id="3.40.50.300">
    <property type="entry name" value="P-loop containing nucleotide triphosphate hydrolases"/>
    <property type="match status" value="1"/>
</dbReference>
<dbReference type="InterPro" id="IPR017871">
    <property type="entry name" value="ABC_transporter-like_CS"/>
</dbReference>
<reference evidence="10" key="1">
    <citation type="submission" date="2021-05" db="EMBL/GenBank/DDBJ databases">
        <title>Novel Bacillus species.</title>
        <authorList>
            <person name="Liu G."/>
        </authorList>
    </citation>
    <scope>NUCLEOTIDE SEQUENCE</scope>
    <source>
        <strain evidence="10">FJAT-50051</strain>
    </source>
</reference>
<gene>
    <name evidence="10" type="ORF">KHB02_37075</name>
</gene>
<dbReference type="InterPro" id="IPR046342">
    <property type="entry name" value="CBS_dom_sf"/>
</dbReference>
<evidence type="ECO:0000256" key="8">
    <source>
        <dbReference type="SAM" id="MobiDB-lite"/>
    </source>
</evidence>
<dbReference type="GO" id="GO:0031460">
    <property type="term" value="P:glycine betaine transport"/>
    <property type="evidence" value="ECO:0007669"/>
    <property type="project" value="InterPro"/>
</dbReference>
<evidence type="ECO:0000259" key="9">
    <source>
        <dbReference type="PROSITE" id="PS50893"/>
    </source>
</evidence>
<keyword evidence="7" id="KW-1003">Cell membrane</keyword>
<name>A0A942T8D9_9BACI</name>
<feature type="compositionally biased region" description="Basic and acidic residues" evidence="8">
    <location>
        <begin position="42"/>
        <end position="51"/>
    </location>
</feature>
<comment type="caution">
    <text evidence="10">The sequence shown here is derived from an EMBL/GenBank/DDBJ whole genome shotgun (WGS) entry which is preliminary data.</text>
</comment>
<evidence type="ECO:0000256" key="6">
    <source>
        <dbReference type="ARBA" id="ARBA00023122"/>
    </source>
</evidence>
<dbReference type="GO" id="GO:0006970">
    <property type="term" value="P:response to osmotic stress"/>
    <property type="evidence" value="ECO:0007669"/>
    <property type="project" value="UniProtKB-ARBA"/>
</dbReference>
<accession>A0A942T8D9</accession>
<dbReference type="PROSITE" id="PS00211">
    <property type="entry name" value="ABC_TRANSPORTER_1"/>
    <property type="match status" value="1"/>
</dbReference>
<dbReference type="CDD" id="cd03294">
    <property type="entry name" value="ABC_Pro_Gly_Betaine"/>
    <property type="match status" value="1"/>
</dbReference>
<keyword evidence="5" id="KW-0029">Amino-acid transport</keyword>
<feature type="region of interest" description="Disordered" evidence="8">
    <location>
        <begin position="1"/>
        <end position="75"/>
    </location>
</feature>
<dbReference type="Gene3D" id="3.10.580.10">
    <property type="entry name" value="CBS-domain"/>
    <property type="match status" value="1"/>
</dbReference>
<dbReference type="NCBIfam" id="TIGR01186">
    <property type="entry name" value="proV"/>
    <property type="match status" value="1"/>
</dbReference>
<comment type="similarity">
    <text evidence="1 7">Belongs to the ABC transporter superfamily.</text>
</comment>
<keyword evidence="3 7" id="KW-0547">Nucleotide-binding</keyword>
<keyword evidence="7" id="KW-0472">Membrane</keyword>
<dbReference type="AlphaFoldDB" id="A0A942T8D9"/>
<evidence type="ECO:0000313" key="10">
    <source>
        <dbReference type="EMBL" id="MBS4186988.1"/>
    </source>
</evidence>
<dbReference type="PANTHER" id="PTHR43869">
    <property type="entry name" value="GLYCINE BETAINE/PROLINE BETAINE TRANSPORT SYSTEM ATP-BINDING PROTEIN PROV"/>
    <property type="match status" value="1"/>
</dbReference>
<evidence type="ECO:0000256" key="4">
    <source>
        <dbReference type="ARBA" id="ARBA00022840"/>
    </source>
</evidence>
<comment type="subcellular location">
    <subcellularLocation>
        <location evidence="7">Cell inner membrane</location>
        <topology evidence="7">Peripheral membrane protein</topology>
    </subcellularLocation>
</comment>
<dbReference type="Pfam" id="PF00571">
    <property type="entry name" value="CBS"/>
    <property type="match status" value="1"/>
</dbReference>
<dbReference type="SUPFAM" id="SSF54631">
    <property type="entry name" value="CBS-domain pair"/>
    <property type="match status" value="1"/>
</dbReference>
<organism evidence="10">
    <name type="scientific">Neobacillus citreus</name>
    <dbReference type="NCBI Taxonomy" id="2833578"/>
    <lineage>
        <taxon>Bacteria</taxon>
        <taxon>Bacillati</taxon>
        <taxon>Bacillota</taxon>
        <taxon>Bacilli</taxon>
        <taxon>Bacillales</taxon>
        <taxon>Bacillaceae</taxon>
        <taxon>Neobacillus</taxon>
    </lineage>
</organism>
<keyword evidence="2 7" id="KW-0813">Transport</keyword>
<comment type="subunit">
    <text evidence="7">The complex is probably composed of two ATP-binding proteins, two transmembrane proteins and a solute-binding protein.</text>
</comment>
<dbReference type="EMBL" id="JAGYPE010000008">
    <property type="protein sequence ID" value="MBS4186988.1"/>
    <property type="molecule type" value="Genomic_DNA"/>
</dbReference>
<feature type="domain" description="ABC transporter" evidence="9">
    <location>
        <begin position="136"/>
        <end position="394"/>
    </location>
</feature>
<protein>
    <recommendedName>
        <fullName evidence="7">Quaternary amine transport ATP-binding protein</fullName>
        <ecNumber evidence="7">7.6.2.9</ecNumber>
    </recommendedName>
</protein>
<dbReference type="InterPro" id="IPR027417">
    <property type="entry name" value="P-loop_NTPase"/>
</dbReference>
<evidence type="ECO:0000256" key="3">
    <source>
        <dbReference type="ARBA" id="ARBA00022741"/>
    </source>
</evidence>
<dbReference type="GO" id="GO:0005524">
    <property type="term" value="F:ATP binding"/>
    <property type="evidence" value="ECO:0007669"/>
    <property type="project" value="UniProtKB-UniRule"/>
</dbReference>
<dbReference type="PROSITE" id="PS50893">
    <property type="entry name" value="ABC_TRANSPORTER_2"/>
    <property type="match status" value="1"/>
</dbReference>
<dbReference type="InterPro" id="IPR000644">
    <property type="entry name" value="CBS_dom"/>
</dbReference>
<comment type="catalytic activity">
    <reaction evidence="7">
        <text>a quaternary ammonium(out) + ATP + H2O = a quaternary ammonium(in) + ADP + phosphate + H(+)</text>
        <dbReference type="Rhea" id="RHEA:11036"/>
        <dbReference type="ChEBI" id="CHEBI:15377"/>
        <dbReference type="ChEBI" id="CHEBI:15378"/>
        <dbReference type="ChEBI" id="CHEBI:30616"/>
        <dbReference type="ChEBI" id="CHEBI:35267"/>
        <dbReference type="ChEBI" id="CHEBI:43474"/>
        <dbReference type="ChEBI" id="CHEBI:456216"/>
    </reaction>
</comment>
<proteinExistence type="inferred from homology"/>
<feature type="compositionally biased region" description="Basic and acidic residues" evidence="8">
    <location>
        <begin position="59"/>
        <end position="75"/>
    </location>
</feature>
<dbReference type="SUPFAM" id="SSF52540">
    <property type="entry name" value="P-loop containing nucleoside triphosphate hydrolases"/>
    <property type="match status" value="1"/>
</dbReference>
<evidence type="ECO:0000256" key="1">
    <source>
        <dbReference type="ARBA" id="ARBA00005417"/>
    </source>
</evidence>
<keyword evidence="7" id="KW-0997">Cell inner membrane</keyword>